<dbReference type="CDD" id="cd06558">
    <property type="entry name" value="crotonase-like"/>
    <property type="match status" value="1"/>
</dbReference>
<keyword evidence="6" id="KW-0443">Lipid metabolism</keyword>
<dbReference type="AlphaFoldDB" id="A0A7T5UGP7"/>
<evidence type="ECO:0000256" key="7">
    <source>
        <dbReference type="ARBA" id="ARBA00049556"/>
    </source>
</evidence>
<evidence type="ECO:0000259" key="8">
    <source>
        <dbReference type="Pfam" id="PF00725"/>
    </source>
</evidence>
<organism evidence="10 11">
    <name type="scientific">Micavibrio aeruginosavorus</name>
    <dbReference type="NCBI Taxonomy" id="349221"/>
    <lineage>
        <taxon>Bacteria</taxon>
        <taxon>Pseudomonadati</taxon>
        <taxon>Bdellovibrionota</taxon>
        <taxon>Bdellovibrionia</taxon>
        <taxon>Bdellovibrionales</taxon>
        <taxon>Pseudobdellovibrionaceae</taxon>
        <taxon>Micavibrio</taxon>
    </lineage>
</organism>
<evidence type="ECO:0000313" key="11">
    <source>
        <dbReference type="Proteomes" id="UP000595362"/>
    </source>
</evidence>
<dbReference type="EMBL" id="CP066681">
    <property type="protein sequence ID" value="QQG36484.1"/>
    <property type="molecule type" value="Genomic_DNA"/>
</dbReference>
<keyword evidence="2" id="KW-0276">Fatty acid metabolism</keyword>
<proteinExistence type="predicted"/>
<dbReference type="Pfam" id="PF00378">
    <property type="entry name" value="ECH_1"/>
    <property type="match status" value="1"/>
</dbReference>
<gene>
    <name evidence="10" type="ORF">HYS17_01445</name>
</gene>
<dbReference type="GO" id="GO:0070403">
    <property type="term" value="F:NAD+ binding"/>
    <property type="evidence" value="ECO:0007669"/>
    <property type="project" value="InterPro"/>
</dbReference>
<dbReference type="PANTHER" id="PTHR48075:SF7">
    <property type="entry name" value="3-HYDROXYACYL-COA DEHYDROGENASE-RELATED"/>
    <property type="match status" value="1"/>
</dbReference>
<evidence type="ECO:0000256" key="1">
    <source>
        <dbReference type="ARBA" id="ARBA00005005"/>
    </source>
</evidence>
<dbReference type="UniPathway" id="UPA00659"/>
<dbReference type="GO" id="GO:0003857">
    <property type="term" value="F:(3S)-3-hydroxyacyl-CoA dehydrogenase (NAD+) activity"/>
    <property type="evidence" value="ECO:0007669"/>
    <property type="project" value="UniProtKB-EC"/>
</dbReference>
<evidence type="ECO:0000313" key="10">
    <source>
        <dbReference type="EMBL" id="QQG36484.1"/>
    </source>
</evidence>
<feature type="domain" description="3-hydroxyacyl-CoA dehydrogenase NAD binding" evidence="9">
    <location>
        <begin position="9"/>
        <end position="189"/>
    </location>
</feature>
<dbReference type="InterPro" id="IPR036291">
    <property type="entry name" value="NAD(P)-bd_dom_sf"/>
</dbReference>
<feature type="domain" description="3-hydroxyacyl-CoA dehydrogenase C-terminal" evidence="8">
    <location>
        <begin position="192"/>
        <end position="293"/>
    </location>
</feature>
<comment type="pathway">
    <text evidence="1">Lipid metabolism; fatty acid beta-oxidation.</text>
</comment>
<sequence length="802" mass="87291">MAQQISIQKVGVIGSGVMGSGIAAQIANAGIPVVLLDIKPTDGTALAARAVEKMLKADPAPFMSPKSARLIATGNLEDDLGLLGDCDWIIEVVLEDIKVKHATYEKIQKARKAGSIVSSNTSTIPLHNLVAPFGDKLAADFLITHFFNPPRYMRLLEMVVSDKTRKEAVEAVQSFCDVRLGKGVVYCHDTPGFIANRLGVFWLTASIRHAVDQKIPVELADAIMSKPVGIPKTGVFGLIDLVGIDLMPHLAESLLSTLPADDEYRKIFKDYDFIRGMIAAGYTGRKGKGGFYRLNASVGKQKEAYDIAAPSFSEAHYKKAEKPKPTSADMGKQGIKAVLTAGDEAADYAWAVFRDTLWYAASLVPEIADDIAAVDEAMRLGYNWKKGPFEMIDDLGVAWFAERLKAEGRTVPALLQKVGNGTFYKIDNGVLHYFGTDGLYHRIVRPQGVLLLRDIKLATKPLYKTSSAALWDIGDGIVCVEFTGKMNAIDEQVFEVYNHAIKLIGDGKGAYKAMVIYNEGSAFSAGANLGLAMFAMNIALWPQIEDLISGGQRVYRALKYAPFPVVAAPSGLALGGGCEILMHADHIQAHAETYCGLVEVGVGLIPGWGGCKEMILRYQERERAASKQAIKSVTGQEKIWFSPANTPMGAVRQAFETIGTAKVAKSALEAKEIGYFRESDGVTMNRDRLLYDAKQKAMALAQNYKAPEPVKEIRLPGPSGKYALDMAVSDLRKSGKASPYDVTVCNLLSTVLSGGEKADWTTPISEDDILKLEVREFLKLVRNEGTMARIEHMLETGKPLRN</sequence>
<dbReference type="Gene3D" id="3.40.50.720">
    <property type="entry name" value="NAD(P)-binding Rossmann-like Domain"/>
    <property type="match status" value="1"/>
</dbReference>
<dbReference type="PANTHER" id="PTHR48075">
    <property type="entry name" value="3-HYDROXYACYL-COA DEHYDROGENASE FAMILY PROTEIN"/>
    <property type="match status" value="1"/>
</dbReference>
<evidence type="ECO:0000256" key="5">
    <source>
        <dbReference type="ARBA" id="ARBA00023027"/>
    </source>
</evidence>
<keyword evidence="3" id="KW-0442">Lipid degradation</keyword>
<comment type="catalytic activity">
    <reaction evidence="7">
        <text>a (3S)-3-hydroxyacyl-CoA + NAD(+) = a 3-oxoacyl-CoA + NADH + H(+)</text>
        <dbReference type="Rhea" id="RHEA:22432"/>
        <dbReference type="ChEBI" id="CHEBI:15378"/>
        <dbReference type="ChEBI" id="CHEBI:57318"/>
        <dbReference type="ChEBI" id="CHEBI:57540"/>
        <dbReference type="ChEBI" id="CHEBI:57945"/>
        <dbReference type="ChEBI" id="CHEBI:90726"/>
        <dbReference type="EC" id="1.1.1.35"/>
    </reaction>
</comment>
<dbReference type="SUPFAM" id="SSF48179">
    <property type="entry name" value="6-phosphogluconate dehydrogenase C-terminal domain-like"/>
    <property type="match status" value="2"/>
</dbReference>
<reference evidence="10 11" key="1">
    <citation type="submission" date="2020-07" db="EMBL/GenBank/DDBJ databases">
        <title>Huge and variable diversity of episymbiotic CPR bacteria and DPANN archaea in groundwater ecosystems.</title>
        <authorList>
            <person name="He C.Y."/>
            <person name="Keren R."/>
            <person name="Whittaker M."/>
            <person name="Farag I.F."/>
            <person name="Doudna J."/>
            <person name="Cate J.H.D."/>
            <person name="Banfield J.F."/>
        </authorList>
    </citation>
    <scope>NUCLEOTIDE SEQUENCE [LARGE SCALE GENOMIC DNA]</scope>
    <source>
        <strain evidence="10">NC_groundwater_70_Ag_B-0.1um_54_66</strain>
    </source>
</reference>
<dbReference type="SUPFAM" id="SSF52096">
    <property type="entry name" value="ClpP/crotonase"/>
    <property type="match status" value="1"/>
</dbReference>
<dbReference type="InterPro" id="IPR029045">
    <property type="entry name" value="ClpP/crotonase-like_dom_sf"/>
</dbReference>
<dbReference type="GO" id="GO:0006635">
    <property type="term" value="P:fatty acid beta-oxidation"/>
    <property type="evidence" value="ECO:0007669"/>
    <property type="project" value="UniProtKB-UniPathway"/>
</dbReference>
<dbReference type="InterPro" id="IPR001753">
    <property type="entry name" value="Enoyl-CoA_hydra/iso"/>
</dbReference>
<dbReference type="Gene3D" id="1.10.1040.50">
    <property type="match status" value="1"/>
</dbReference>
<evidence type="ECO:0000256" key="3">
    <source>
        <dbReference type="ARBA" id="ARBA00022963"/>
    </source>
</evidence>
<keyword evidence="4" id="KW-0560">Oxidoreductase</keyword>
<name>A0A7T5UGP7_9BACT</name>
<dbReference type="Proteomes" id="UP000595362">
    <property type="component" value="Chromosome"/>
</dbReference>
<dbReference type="InterPro" id="IPR008927">
    <property type="entry name" value="6-PGluconate_DH-like_C_sf"/>
</dbReference>
<dbReference type="SUPFAM" id="SSF51735">
    <property type="entry name" value="NAD(P)-binding Rossmann-fold domains"/>
    <property type="match status" value="1"/>
</dbReference>
<keyword evidence="5" id="KW-0520">NAD</keyword>
<dbReference type="Gene3D" id="3.90.226.10">
    <property type="entry name" value="2-enoyl-CoA Hydratase, Chain A, domain 1"/>
    <property type="match status" value="1"/>
</dbReference>
<protein>
    <submittedName>
        <fullName evidence="10">3-hydroxyacyl-CoA dehydrogenase/enoyl-CoA hydratase family protein</fullName>
    </submittedName>
</protein>
<evidence type="ECO:0000256" key="4">
    <source>
        <dbReference type="ARBA" id="ARBA00023002"/>
    </source>
</evidence>
<dbReference type="InterPro" id="IPR006108">
    <property type="entry name" value="3HC_DH_C"/>
</dbReference>
<accession>A0A7T5UGP7</accession>
<dbReference type="Pfam" id="PF02737">
    <property type="entry name" value="3HCDH_N"/>
    <property type="match status" value="1"/>
</dbReference>
<dbReference type="Pfam" id="PF00725">
    <property type="entry name" value="3HCDH"/>
    <property type="match status" value="1"/>
</dbReference>
<evidence type="ECO:0000256" key="6">
    <source>
        <dbReference type="ARBA" id="ARBA00023098"/>
    </source>
</evidence>
<evidence type="ECO:0000259" key="9">
    <source>
        <dbReference type="Pfam" id="PF02737"/>
    </source>
</evidence>
<evidence type="ECO:0000256" key="2">
    <source>
        <dbReference type="ARBA" id="ARBA00022832"/>
    </source>
</evidence>
<dbReference type="InterPro" id="IPR006176">
    <property type="entry name" value="3-OHacyl-CoA_DH_NAD-bd"/>
</dbReference>